<dbReference type="Pfam" id="PF00092">
    <property type="entry name" value="VWA"/>
    <property type="match status" value="1"/>
</dbReference>
<evidence type="ECO:0000313" key="2">
    <source>
        <dbReference type="EMBL" id="MSR92616.1"/>
    </source>
</evidence>
<dbReference type="SUPFAM" id="SSF53300">
    <property type="entry name" value="vWA-like"/>
    <property type="match status" value="1"/>
</dbReference>
<accession>A0A7X2N0Q0</accession>
<dbReference type="PROSITE" id="PS50234">
    <property type="entry name" value="VWFA"/>
    <property type="match status" value="1"/>
</dbReference>
<feature type="domain" description="VWFA" evidence="1">
    <location>
        <begin position="235"/>
        <end position="364"/>
    </location>
</feature>
<evidence type="ECO:0000259" key="1">
    <source>
        <dbReference type="PROSITE" id="PS50234"/>
    </source>
</evidence>
<organism evidence="2 3">
    <name type="scientific">Inconstantimicrobium porci</name>
    <dbReference type="NCBI Taxonomy" id="2652291"/>
    <lineage>
        <taxon>Bacteria</taxon>
        <taxon>Bacillati</taxon>
        <taxon>Bacillota</taxon>
        <taxon>Clostridia</taxon>
        <taxon>Eubacteriales</taxon>
        <taxon>Clostridiaceae</taxon>
        <taxon>Inconstantimicrobium</taxon>
    </lineage>
</organism>
<dbReference type="Proteomes" id="UP000460287">
    <property type="component" value="Unassembled WGS sequence"/>
</dbReference>
<dbReference type="AlphaFoldDB" id="A0A7X2N0Q0"/>
<dbReference type="RefSeq" id="WP_154532672.1">
    <property type="nucleotide sequence ID" value="NZ_VULX01000040.1"/>
</dbReference>
<protein>
    <submittedName>
        <fullName evidence="2">VWA domain-containing protein</fullName>
    </submittedName>
</protein>
<gene>
    <name evidence="2" type="ORF">FYJ33_14885</name>
</gene>
<dbReference type="CDD" id="cd00198">
    <property type="entry name" value="vWFA"/>
    <property type="match status" value="1"/>
</dbReference>
<comment type="caution">
    <text evidence="2">The sequence shown here is derived from an EMBL/GenBank/DDBJ whole genome shotgun (WGS) entry which is preliminary data.</text>
</comment>
<dbReference type="EMBL" id="VULX01000040">
    <property type="protein sequence ID" value="MSR92616.1"/>
    <property type="molecule type" value="Genomic_DNA"/>
</dbReference>
<sequence>MRRKRAKHNVWDKRIVPILVASILLFTLMISPFTKPLGAEAAAISQQSSDDRITITKSVEVVDDTEREFKVTLNIKNSISKHADDTTLYNVVVTDVVDNGFSIVGSNGNTILKSLGSMAHNSSQTITYNIKAKSGVSGYKNVNTSSAKVNYQYKYKETYSDWNWPFVHTRWVTKDTFLQIKSPTIYVKPENIDVPDPEEGKITLNKSAVKTGDGQYRISFDVAGKIQKADPKQADIVVVIDKSTSMSYDSRGTSSGYDNSRIKAVKESVKKLAQDVLGNTSINKGNNIKIAIASFSENANIDLNFSTSINDINTAVGGQGTGIKIYTNQGTNTEAGIKMAGKLLDDSKKDRPDAMRFVVMFTDGLPTFYLAGTDNTPANVKGPGSDSPDACFGYAQEEYNRVIGGITSYGGIGRNNRDYYYYSNAGTVKNPPKPRHADAKFYSVGFTSSDTTDNNMMINFLSSTQNVMKIKDDKDKKKFSDKYCTGSTAAIGTIFGDITNQIKQSISSIVDNAVISDVVSDEFVIPNNVGSNVKVSVNNTKIKDSEVLSSMVKSVNGQNIVFDLSKVPQEIDKNGMVKISVSFFVNVRDKYFSGNKINTNNGDAVLNYKDPKTHNQATPIKVKSPTVDIAPVEGMLYVSKYVDLKGISKADKTSNEFPIYIEKVANPKTATQADLSRYAFNVTAGTTSTMDFYLRGQSTDITKINNALDMGKNYITAGTYKASEIVPMDYQKASIQYSYTGNDNDWTTGDTFEITKEHNKVYIKVTNNLVNNTYWRDSSNSKNEFNLAE</sequence>
<dbReference type="Gene3D" id="3.40.50.410">
    <property type="entry name" value="von Willebrand factor, type A domain"/>
    <property type="match status" value="1"/>
</dbReference>
<name>A0A7X2N0Q0_9CLOT</name>
<keyword evidence="3" id="KW-1185">Reference proteome</keyword>
<dbReference type="SMART" id="SM00327">
    <property type="entry name" value="VWA"/>
    <property type="match status" value="1"/>
</dbReference>
<reference evidence="2 3" key="1">
    <citation type="submission" date="2019-08" db="EMBL/GenBank/DDBJ databases">
        <title>In-depth cultivation of the pig gut microbiome towards novel bacterial diversity and tailored functional studies.</title>
        <authorList>
            <person name="Wylensek D."/>
            <person name="Hitch T.C.A."/>
            <person name="Clavel T."/>
        </authorList>
    </citation>
    <scope>NUCLEOTIDE SEQUENCE [LARGE SCALE GENOMIC DNA]</scope>
    <source>
        <strain evidence="2 3">WCA-383-APC-5B</strain>
    </source>
</reference>
<evidence type="ECO:0000313" key="3">
    <source>
        <dbReference type="Proteomes" id="UP000460287"/>
    </source>
</evidence>
<dbReference type="InterPro" id="IPR002035">
    <property type="entry name" value="VWF_A"/>
</dbReference>
<dbReference type="InterPro" id="IPR036465">
    <property type="entry name" value="vWFA_dom_sf"/>
</dbReference>
<proteinExistence type="predicted"/>